<evidence type="ECO:0000313" key="7">
    <source>
        <dbReference type="Proteomes" id="UP001346149"/>
    </source>
</evidence>
<dbReference type="PANTHER" id="PTHR35357:SF8">
    <property type="entry name" value="OS01G0111000 PROTEIN"/>
    <property type="match status" value="1"/>
</dbReference>
<reference evidence="6 7" key="1">
    <citation type="journal article" date="2023" name="Hortic Res">
        <title>Pangenome of water caltrop reveals structural variations and asymmetric subgenome divergence after allopolyploidization.</title>
        <authorList>
            <person name="Zhang X."/>
            <person name="Chen Y."/>
            <person name="Wang L."/>
            <person name="Yuan Y."/>
            <person name="Fang M."/>
            <person name="Shi L."/>
            <person name="Lu R."/>
            <person name="Comes H.P."/>
            <person name="Ma Y."/>
            <person name="Chen Y."/>
            <person name="Huang G."/>
            <person name="Zhou Y."/>
            <person name="Zheng Z."/>
            <person name="Qiu Y."/>
        </authorList>
    </citation>
    <scope>NUCLEOTIDE SEQUENCE [LARGE SCALE GENOMIC DNA]</scope>
    <source>
        <strain evidence="6">F231</strain>
    </source>
</reference>
<dbReference type="InterPro" id="IPR006501">
    <property type="entry name" value="Pectinesterase_inhib_dom"/>
</dbReference>
<evidence type="ECO:0000256" key="3">
    <source>
        <dbReference type="ARBA" id="ARBA00038471"/>
    </source>
</evidence>
<evidence type="ECO:0000256" key="1">
    <source>
        <dbReference type="ARBA" id="ARBA00022729"/>
    </source>
</evidence>
<gene>
    <name evidence="6" type="ORF">SAY86_002635</name>
</gene>
<evidence type="ECO:0000259" key="5">
    <source>
        <dbReference type="SMART" id="SM00856"/>
    </source>
</evidence>
<keyword evidence="4" id="KW-1133">Transmembrane helix</keyword>
<dbReference type="EMBL" id="JAXQNO010000013">
    <property type="protein sequence ID" value="KAK4785946.1"/>
    <property type="molecule type" value="Genomic_DNA"/>
</dbReference>
<dbReference type="NCBIfam" id="TIGR01614">
    <property type="entry name" value="PME_inhib"/>
    <property type="match status" value="1"/>
</dbReference>
<keyword evidence="4" id="KW-0812">Transmembrane</keyword>
<feature type="domain" description="Pectinesterase inhibitor" evidence="5">
    <location>
        <begin position="131"/>
        <end position="280"/>
    </location>
</feature>
<dbReference type="InterPro" id="IPR035513">
    <property type="entry name" value="Invertase/methylesterase_inhib"/>
</dbReference>
<dbReference type="SUPFAM" id="SSF101148">
    <property type="entry name" value="Plant invertase/pectin methylesterase inhibitor"/>
    <property type="match status" value="1"/>
</dbReference>
<keyword evidence="4" id="KW-0472">Membrane</keyword>
<evidence type="ECO:0000256" key="2">
    <source>
        <dbReference type="ARBA" id="ARBA00023157"/>
    </source>
</evidence>
<keyword evidence="7" id="KW-1185">Reference proteome</keyword>
<sequence length="288" mass="31514">MEGWGLAVLVVVQNKDDAFKTHPMNLVNEKTLKCTFFGNYKPWADLPSVVEMYMKKTFRLMAFHTATIYIKGHRGSNLCPIRVSKMVHRYGFSLLSPLLLLLLVVFITLPPASAKRAPSSPSTTHATPISPVPRLVQKTCKTTKYYDLCVSSLRSDPRSPSADTKGLALIMIGVATTNATATSSFLSSLAVSTTTVDPTLVKLLRDCAGKYSLSGSSLQDSAQDLAAESYDEAYLHIMAAQDYPNACHNAFRQPHGQAYPPEIAQREDGLKRICDVALSIVDILASQK</sequence>
<feature type="transmembrane region" description="Helical" evidence="4">
    <location>
        <begin position="90"/>
        <end position="109"/>
    </location>
</feature>
<accession>A0AAN7LTX5</accession>
<dbReference type="Pfam" id="PF04043">
    <property type="entry name" value="PMEI"/>
    <property type="match status" value="1"/>
</dbReference>
<proteinExistence type="inferred from homology"/>
<comment type="similarity">
    <text evidence="3">Belongs to the PMEI family.</text>
</comment>
<dbReference type="AlphaFoldDB" id="A0AAN7LTX5"/>
<protein>
    <recommendedName>
        <fullName evidence="5">Pectinesterase inhibitor domain-containing protein</fullName>
    </recommendedName>
</protein>
<keyword evidence="1" id="KW-0732">Signal</keyword>
<dbReference type="PANTHER" id="PTHR35357">
    <property type="entry name" value="OS02G0537100 PROTEIN"/>
    <property type="match status" value="1"/>
</dbReference>
<dbReference type="GO" id="GO:0004857">
    <property type="term" value="F:enzyme inhibitor activity"/>
    <property type="evidence" value="ECO:0007669"/>
    <property type="project" value="InterPro"/>
</dbReference>
<dbReference type="Proteomes" id="UP001346149">
    <property type="component" value="Unassembled WGS sequence"/>
</dbReference>
<organism evidence="6 7">
    <name type="scientific">Trapa natans</name>
    <name type="common">Water chestnut</name>
    <dbReference type="NCBI Taxonomy" id="22666"/>
    <lineage>
        <taxon>Eukaryota</taxon>
        <taxon>Viridiplantae</taxon>
        <taxon>Streptophyta</taxon>
        <taxon>Embryophyta</taxon>
        <taxon>Tracheophyta</taxon>
        <taxon>Spermatophyta</taxon>
        <taxon>Magnoliopsida</taxon>
        <taxon>eudicotyledons</taxon>
        <taxon>Gunneridae</taxon>
        <taxon>Pentapetalae</taxon>
        <taxon>rosids</taxon>
        <taxon>malvids</taxon>
        <taxon>Myrtales</taxon>
        <taxon>Lythraceae</taxon>
        <taxon>Trapa</taxon>
    </lineage>
</organism>
<dbReference type="CDD" id="cd14859">
    <property type="entry name" value="PMEI_like"/>
    <property type="match status" value="1"/>
</dbReference>
<evidence type="ECO:0000256" key="4">
    <source>
        <dbReference type="SAM" id="Phobius"/>
    </source>
</evidence>
<keyword evidence="2" id="KW-1015">Disulfide bond</keyword>
<name>A0AAN7LTX5_TRANT</name>
<dbReference type="Gene3D" id="3.90.180.10">
    <property type="entry name" value="Medium-chain alcohol dehydrogenases, catalytic domain"/>
    <property type="match status" value="1"/>
</dbReference>
<dbReference type="Gene3D" id="1.20.140.40">
    <property type="entry name" value="Invertase/pectin methylesterase inhibitor family protein"/>
    <property type="match status" value="1"/>
</dbReference>
<dbReference type="Gene3D" id="3.40.50.720">
    <property type="entry name" value="NAD(P)-binding Rossmann-like Domain"/>
    <property type="match status" value="1"/>
</dbReference>
<dbReference type="SMART" id="SM00856">
    <property type="entry name" value="PMEI"/>
    <property type="match status" value="1"/>
</dbReference>
<evidence type="ECO:0000313" key="6">
    <source>
        <dbReference type="EMBL" id="KAK4785946.1"/>
    </source>
</evidence>
<comment type="caution">
    <text evidence="6">The sequence shown here is derived from an EMBL/GenBank/DDBJ whole genome shotgun (WGS) entry which is preliminary data.</text>
</comment>